<evidence type="ECO:0000313" key="11">
    <source>
        <dbReference type="EMBL" id="GFR25424.1"/>
    </source>
</evidence>
<proteinExistence type="inferred from homology"/>
<dbReference type="InterPro" id="IPR050196">
    <property type="entry name" value="Cytochrome_P450_Monoox"/>
</dbReference>
<keyword evidence="8" id="KW-0472">Membrane</keyword>
<dbReference type="OrthoDB" id="6475407at2759"/>
<reference evidence="11" key="1">
    <citation type="submission" date="2020-07" db="EMBL/GenBank/DDBJ databases">
        <title>Multicomponent nature underlies the extraordinary mechanical properties of spider dragline silk.</title>
        <authorList>
            <person name="Kono N."/>
            <person name="Nakamura H."/>
            <person name="Mori M."/>
            <person name="Yoshida Y."/>
            <person name="Ohtoshi R."/>
            <person name="Malay A.D."/>
            <person name="Moran D.A.P."/>
            <person name="Tomita M."/>
            <person name="Numata K."/>
            <person name="Arakawa K."/>
        </authorList>
    </citation>
    <scope>NUCLEOTIDE SEQUENCE</scope>
</reference>
<organism evidence="11 12">
    <name type="scientific">Trichonephila clavata</name>
    <name type="common">Joro spider</name>
    <name type="synonym">Nephila clavata</name>
    <dbReference type="NCBI Taxonomy" id="2740835"/>
    <lineage>
        <taxon>Eukaryota</taxon>
        <taxon>Metazoa</taxon>
        <taxon>Ecdysozoa</taxon>
        <taxon>Arthropoda</taxon>
        <taxon>Chelicerata</taxon>
        <taxon>Arachnida</taxon>
        <taxon>Araneae</taxon>
        <taxon>Araneomorphae</taxon>
        <taxon>Entelegynae</taxon>
        <taxon>Araneoidea</taxon>
        <taxon>Nephilidae</taxon>
        <taxon>Trichonephila</taxon>
    </lineage>
</organism>
<dbReference type="PANTHER" id="PTHR24291">
    <property type="entry name" value="CYTOCHROME P450 FAMILY 4"/>
    <property type="match status" value="1"/>
</dbReference>
<keyword evidence="12" id="KW-1185">Reference proteome</keyword>
<name>A0A8X6HKN1_TRICU</name>
<dbReference type="GO" id="GO:0020037">
    <property type="term" value="F:heme binding"/>
    <property type="evidence" value="ECO:0007669"/>
    <property type="project" value="InterPro"/>
</dbReference>
<dbReference type="InterPro" id="IPR001128">
    <property type="entry name" value="Cyt_P450"/>
</dbReference>
<dbReference type="PRINTS" id="PR00385">
    <property type="entry name" value="P450"/>
</dbReference>
<comment type="caution">
    <text evidence="11">The sequence shown here is derived from an EMBL/GenBank/DDBJ whole genome shotgun (WGS) entry which is preliminary data.</text>
</comment>
<protein>
    <submittedName>
        <fullName evidence="11">Cytochrome P450 4c3</fullName>
    </submittedName>
</protein>
<dbReference type="PROSITE" id="PS00086">
    <property type="entry name" value="CYTOCHROME_P450"/>
    <property type="match status" value="1"/>
</dbReference>
<dbReference type="Pfam" id="PF00067">
    <property type="entry name" value="p450"/>
    <property type="match status" value="1"/>
</dbReference>
<dbReference type="Gene3D" id="1.10.630.10">
    <property type="entry name" value="Cytochrome P450"/>
    <property type="match status" value="1"/>
</dbReference>
<accession>A0A8X6HKN1</accession>
<evidence type="ECO:0000256" key="10">
    <source>
        <dbReference type="RuleBase" id="RU000461"/>
    </source>
</evidence>
<gene>
    <name evidence="11" type="primary">Cyp4c3</name>
    <name evidence="11" type="ORF">TNCT_669461</name>
</gene>
<dbReference type="PRINTS" id="PR00463">
    <property type="entry name" value="EP450I"/>
</dbReference>
<keyword evidence="9 10" id="KW-0479">Metal-binding</keyword>
<evidence type="ECO:0000256" key="5">
    <source>
        <dbReference type="ARBA" id="ARBA00022824"/>
    </source>
</evidence>
<evidence type="ECO:0000256" key="3">
    <source>
        <dbReference type="ARBA" id="ARBA00010617"/>
    </source>
</evidence>
<keyword evidence="5" id="KW-0256">Endoplasmic reticulum</keyword>
<comment type="cofactor">
    <cofactor evidence="1 9">
        <name>heme</name>
        <dbReference type="ChEBI" id="CHEBI:30413"/>
    </cofactor>
</comment>
<evidence type="ECO:0000256" key="9">
    <source>
        <dbReference type="PIRSR" id="PIRSR602401-1"/>
    </source>
</evidence>
<keyword evidence="4 9" id="KW-0349">Heme</keyword>
<evidence type="ECO:0000256" key="4">
    <source>
        <dbReference type="ARBA" id="ARBA00022617"/>
    </source>
</evidence>
<evidence type="ECO:0000313" key="12">
    <source>
        <dbReference type="Proteomes" id="UP000887116"/>
    </source>
</evidence>
<evidence type="ECO:0000256" key="8">
    <source>
        <dbReference type="ARBA" id="ARBA00023136"/>
    </source>
</evidence>
<evidence type="ECO:0000256" key="7">
    <source>
        <dbReference type="ARBA" id="ARBA00023033"/>
    </source>
</evidence>
<dbReference type="GO" id="GO:0016705">
    <property type="term" value="F:oxidoreductase activity, acting on paired donors, with incorporation or reduction of molecular oxygen"/>
    <property type="evidence" value="ECO:0007669"/>
    <property type="project" value="InterPro"/>
</dbReference>
<dbReference type="AlphaFoldDB" id="A0A8X6HKN1"/>
<comment type="subcellular location">
    <subcellularLocation>
        <location evidence="2">Endoplasmic reticulum membrane</location>
    </subcellularLocation>
</comment>
<dbReference type="EMBL" id="BMAO01028530">
    <property type="protein sequence ID" value="GFR25424.1"/>
    <property type="molecule type" value="Genomic_DNA"/>
</dbReference>
<dbReference type="InterPro" id="IPR017972">
    <property type="entry name" value="Cyt_P450_CS"/>
</dbReference>
<sequence>MFCTSNLLDLSISRHLKFWEWSDFIHNLTTGRKIKRLIKLIDDFIKSATQEKKKQYLSGNKDDVKGKRKAFMDLLLELQFETQELSEKDIRDEVNTFIGAGYETVSVTITWALYLIGLHPDIQEKIHDELDRIFGSDVDRDITESDLNDLKYLDCVLKESQRLYSAVPMVTRTLQEDCNICGYSLPKGSTCVILLYFLHKDKEVFPDPEKFDPDRFLPENAVNIPECGFIPFSAGLRNCIGNKITQ</sequence>
<evidence type="ECO:0000256" key="6">
    <source>
        <dbReference type="ARBA" id="ARBA00023004"/>
    </source>
</evidence>
<dbReference type="GO" id="GO:0005789">
    <property type="term" value="C:endoplasmic reticulum membrane"/>
    <property type="evidence" value="ECO:0007669"/>
    <property type="project" value="UniProtKB-SubCell"/>
</dbReference>
<comment type="similarity">
    <text evidence="3 10">Belongs to the cytochrome P450 family.</text>
</comment>
<dbReference type="GO" id="GO:0004497">
    <property type="term" value="F:monooxygenase activity"/>
    <property type="evidence" value="ECO:0007669"/>
    <property type="project" value="UniProtKB-KW"/>
</dbReference>
<keyword evidence="7 10" id="KW-0503">Monooxygenase</keyword>
<dbReference type="InterPro" id="IPR036396">
    <property type="entry name" value="Cyt_P450_sf"/>
</dbReference>
<dbReference type="SUPFAM" id="SSF48264">
    <property type="entry name" value="Cytochrome P450"/>
    <property type="match status" value="1"/>
</dbReference>
<keyword evidence="10" id="KW-0560">Oxidoreductase</keyword>
<evidence type="ECO:0000256" key="2">
    <source>
        <dbReference type="ARBA" id="ARBA00004586"/>
    </source>
</evidence>
<dbReference type="InterPro" id="IPR002401">
    <property type="entry name" value="Cyt_P450_E_grp-I"/>
</dbReference>
<keyword evidence="6 9" id="KW-0408">Iron</keyword>
<feature type="binding site" description="axial binding residue" evidence="9">
    <location>
        <position position="239"/>
    </location>
    <ligand>
        <name>heme</name>
        <dbReference type="ChEBI" id="CHEBI:30413"/>
    </ligand>
    <ligandPart>
        <name>Fe</name>
        <dbReference type="ChEBI" id="CHEBI:18248"/>
    </ligandPart>
</feature>
<dbReference type="GO" id="GO:0005506">
    <property type="term" value="F:iron ion binding"/>
    <property type="evidence" value="ECO:0007669"/>
    <property type="project" value="InterPro"/>
</dbReference>
<dbReference type="PANTHER" id="PTHR24291:SF189">
    <property type="entry name" value="CYTOCHROME P450 4C3-RELATED"/>
    <property type="match status" value="1"/>
</dbReference>
<dbReference type="Proteomes" id="UP000887116">
    <property type="component" value="Unassembled WGS sequence"/>
</dbReference>
<evidence type="ECO:0000256" key="1">
    <source>
        <dbReference type="ARBA" id="ARBA00001971"/>
    </source>
</evidence>